<reference evidence="2" key="1">
    <citation type="submission" date="2014-11" db="EMBL/GenBank/DDBJ databases">
        <authorList>
            <person name="Amaro Gonzalez C."/>
        </authorList>
    </citation>
    <scope>NUCLEOTIDE SEQUENCE</scope>
</reference>
<reference evidence="2" key="2">
    <citation type="journal article" date="2015" name="Fish Shellfish Immunol.">
        <title>Early steps in the European eel (Anguilla anguilla)-Vibrio vulnificus interaction in the gills: Role of the RtxA13 toxin.</title>
        <authorList>
            <person name="Callol A."/>
            <person name="Pajuelo D."/>
            <person name="Ebbesson L."/>
            <person name="Teles M."/>
            <person name="MacKenzie S."/>
            <person name="Amaro C."/>
        </authorList>
    </citation>
    <scope>NUCLEOTIDE SEQUENCE</scope>
</reference>
<sequence length="46" mass="5307">MAGEHLLAPFGFTVCTRFSFEVLTSFLGAMILMFLFFVFFILYCVE</sequence>
<dbReference type="EMBL" id="GBXM01020015">
    <property type="protein sequence ID" value="JAH88562.1"/>
    <property type="molecule type" value="Transcribed_RNA"/>
</dbReference>
<evidence type="ECO:0000256" key="1">
    <source>
        <dbReference type="SAM" id="Phobius"/>
    </source>
</evidence>
<accession>A0A0E9WDY8</accession>
<feature type="transmembrane region" description="Helical" evidence="1">
    <location>
        <begin position="26"/>
        <end position="45"/>
    </location>
</feature>
<keyword evidence="1" id="KW-1133">Transmembrane helix</keyword>
<organism evidence="2">
    <name type="scientific">Anguilla anguilla</name>
    <name type="common">European freshwater eel</name>
    <name type="synonym">Muraena anguilla</name>
    <dbReference type="NCBI Taxonomy" id="7936"/>
    <lineage>
        <taxon>Eukaryota</taxon>
        <taxon>Metazoa</taxon>
        <taxon>Chordata</taxon>
        <taxon>Craniata</taxon>
        <taxon>Vertebrata</taxon>
        <taxon>Euteleostomi</taxon>
        <taxon>Actinopterygii</taxon>
        <taxon>Neopterygii</taxon>
        <taxon>Teleostei</taxon>
        <taxon>Anguilliformes</taxon>
        <taxon>Anguillidae</taxon>
        <taxon>Anguilla</taxon>
    </lineage>
</organism>
<dbReference type="AlphaFoldDB" id="A0A0E9WDY8"/>
<proteinExistence type="predicted"/>
<protein>
    <submittedName>
        <fullName evidence="2">Uncharacterized protein</fullName>
    </submittedName>
</protein>
<name>A0A0E9WDY8_ANGAN</name>
<keyword evidence="1" id="KW-0472">Membrane</keyword>
<evidence type="ECO:0000313" key="2">
    <source>
        <dbReference type="EMBL" id="JAH88562.1"/>
    </source>
</evidence>
<keyword evidence="1" id="KW-0812">Transmembrane</keyword>